<dbReference type="InterPro" id="IPR043502">
    <property type="entry name" value="DNA/RNA_pol_sf"/>
</dbReference>
<evidence type="ECO:0000313" key="1">
    <source>
        <dbReference type="EMBL" id="WAR03683.1"/>
    </source>
</evidence>
<reference evidence="1" key="1">
    <citation type="submission" date="2022-11" db="EMBL/GenBank/DDBJ databases">
        <title>Centuries of genome instability and evolution in soft-shell clam transmissible cancer (bioRxiv).</title>
        <authorList>
            <person name="Hart S.F.M."/>
            <person name="Yonemitsu M.A."/>
            <person name="Giersch R.M."/>
            <person name="Beal B.F."/>
            <person name="Arriagada G."/>
            <person name="Davis B.W."/>
            <person name="Ostrander E.A."/>
            <person name="Goff S.P."/>
            <person name="Metzger M.J."/>
        </authorList>
    </citation>
    <scope>NUCLEOTIDE SEQUENCE</scope>
    <source>
        <strain evidence="1">MELC-2E11</strain>
        <tissue evidence="1">Siphon/mantle</tissue>
    </source>
</reference>
<organism evidence="1 2">
    <name type="scientific">Mya arenaria</name>
    <name type="common">Soft-shell clam</name>
    <dbReference type="NCBI Taxonomy" id="6604"/>
    <lineage>
        <taxon>Eukaryota</taxon>
        <taxon>Metazoa</taxon>
        <taxon>Spiralia</taxon>
        <taxon>Lophotrochozoa</taxon>
        <taxon>Mollusca</taxon>
        <taxon>Bivalvia</taxon>
        <taxon>Autobranchia</taxon>
        <taxon>Heteroconchia</taxon>
        <taxon>Euheterodonta</taxon>
        <taxon>Imparidentia</taxon>
        <taxon>Neoheterodontei</taxon>
        <taxon>Myida</taxon>
        <taxon>Myoidea</taxon>
        <taxon>Myidae</taxon>
        <taxon>Mya</taxon>
    </lineage>
</organism>
<keyword evidence="2" id="KW-1185">Reference proteome</keyword>
<name>A0ABY7E4G2_MYAAR</name>
<proteinExistence type="predicted"/>
<accession>A0ABY7E4G2</accession>
<gene>
    <name evidence="1" type="ORF">MAR_010241</name>
</gene>
<protein>
    <submittedName>
        <fullName evidence="1">Uncharacterized protein</fullName>
    </submittedName>
</protein>
<evidence type="ECO:0000313" key="2">
    <source>
        <dbReference type="Proteomes" id="UP001164746"/>
    </source>
</evidence>
<dbReference type="Gene3D" id="3.10.10.10">
    <property type="entry name" value="HIV Type 1 Reverse Transcriptase, subunit A, domain 1"/>
    <property type="match status" value="1"/>
</dbReference>
<sequence>MNVSEIGHGLKNTKQNFKAGKTKFAFDAWKQLTNDKWIINTIVGYKLEVNIPPIQVNAPRPYKFSPKERTEIHLEIQKFLKQNVIEENGEFISNIFYRSITNNKIRIILNLKPFNKITF</sequence>
<dbReference type="Proteomes" id="UP001164746">
    <property type="component" value="Chromosome 4"/>
</dbReference>
<dbReference type="EMBL" id="CP111015">
    <property type="protein sequence ID" value="WAR03683.1"/>
    <property type="molecule type" value="Genomic_DNA"/>
</dbReference>
<dbReference type="SUPFAM" id="SSF56672">
    <property type="entry name" value="DNA/RNA polymerases"/>
    <property type="match status" value="1"/>
</dbReference>